<reference evidence="8 9" key="1">
    <citation type="submission" date="2018-11" db="EMBL/GenBank/DDBJ databases">
        <authorList>
            <person name="Jang G.I."/>
            <person name="Hwang C.Y."/>
        </authorList>
    </citation>
    <scope>NUCLEOTIDE SEQUENCE [LARGE SCALE GENOMIC DNA]</scope>
    <source>
        <strain evidence="8 9">SSM26</strain>
    </source>
</reference>
<evidence type="ECO:0000313" key="8">
    <source>
        <dbReference type="EMBL" id="ROZ81870.1"/>
    </source>
</evidence>
<comment type="similarity">
    <text evidence="2">Belongs to the bacterial solute-binding protein 8 family.</text>
</comment>
<keyword evidence="9" id="KW-1185">Reference proteome</keyword>
<keyword evidence="4" id="KW-0410">Iron transport</keyword>
<feature type="signal peptide" evidence="6">
    <location>
        <begin position="1"/>
        <end position="19"/>
    </location>
</feature>
<dbReference type="PANTHER" id="PTHR30532:SF1">
    <property type="entry name" value="IRON(3+)-HYDROXAMATE-BINDING PROTEIN FHUD"/>
    <property type="match status" value="1"/>
</dbReference>
<comment type="caution">
    <text evidence="8">The sequence shown here is derived from an EMBL/GenBank/DDBJ whole genome shotgun (WGS) entry which is preliminary data.</text>
</comment>
<evidence type="ECO:0000256" key="2">
    <source>
        <dbReference type="ARBA" id="ARBA00008814"/>
    </source>
</evidence>
<dbReference type="SUPFAM" id="SSF53807">
    <property type="entry name" value="Helical backbone' metal receptor"/>
    <property type="match status" value="1"/>
</dbReference>
<keyword evidence="4" id="KW-0408">Iron</keyword>
<proteinExistence type="inferred from homology"/>
<keyword evidence="3" id="KW-0813">Transport</keyword>
<dbReference type="RefSeq" id="WP_123890869.1">
    <property type="nucleotide sequence ID" value="NZ_RKKU01000026.1"/>
</dbReference>
<comment type="subcellular location">
    <subcellularLocation>
        <location evidence="1">Cell envelope</location>
    </subcellularLocation>
</comment>
<evidence type="ECO:0000259" key="7">
    <source>
        <dbReference type="PROSITE" id="PS50983"/>
    </source>
</evidence>
<dbReference type="NCBIfam" id="NF007864">
    <property type="entry name" value="PRK10576.1"/>
    <property type="match status" value="1"/>
</dbReference>
<dbReference type="Proteomes" id="UP000275199">
    <property type="component" value="Unassembled WGS sequence"/>
</dbReference>
<keyword evidence="4" id="KW-0406">Ion transport</keyword>
<dbReference type="InterPro" id="IPR051313">
    <property type="entry name" value="Bact_iron-sidero_bind"/>
</dbReference>
<protein>
    <submittedName>
        <fullName evidence="8">Fe(3+)-hydroxamate ABC transporter substrate-binding protein FhuD</fullName>
    </submittedName>
</protein>
<dbReference type="PROSITE" id="PS50983">
    <property type="entry name" value="FE_B12_PBP"/>
    <property type="match status" value="1"/>
</dbReference>
<feature type="chain" id="PRO_5045816808" evidence="6">
    <location>
        <begin position="20"/>
        <end position="288"/>
    </location>
</feature>
<accession>A0ABX9XE96</accession>
<evidence type="ECO:0000256" key="6">
    <source>
        <dbReference type="SAM" id="SignalP"/>
    </source>
</evidence>
<feature type="domain" description="Fe/B12 periplasmic-binding" evidence="7">
    <location>
        <begin position="29"/>
        <end position="288"/>
    </location>
</feature>
<dbReference type="PANTHER" id="PTHR30532">
    <property type="entry name" value="IRON III DICITRATE-BINDING PERIPLASMIC PROTEIN"/>
    <property type="match status" value="1"/>
</dbReference>
<dbReference type="EMBL" id="RKKU01000026">
    <property type="protein sequence ID" value="ROZ81870.1"/>
    <property type="molecule type" value="Genomic_DNA"/>
</dbReference>
<gene>
    <name evidence="8" type="primary">fhuD</name>
    <name evidence="8" type="ORF">EF096_16410</name>
</gene>
<dbReference type="Pfam" id="PF01497">
    <property type="entry name" value="Peripla_BP_2"/>
    <property type="match status" value="1"/>
</dbReference>
<keyword evidence="5 6" id="KW-0732">Signal</keyword>
<evidence type="ECO:0000256" key="5">
    <source>
        <dbReference type="ARBA" id="ARBA00022729"/>
    </source>
</evidence>
<evidence type="ECO:0000256" key="4">
    <source>
        <dbReference type="ARBA" id="ARBA00022496"/>
    </source>
</evidence>
<evidence type="ECO:0000256" key="3">
    <source>
        <dbReference type="ARBA" id="ARBA00022448"/>
    </source>
</evidence>
<name>A0ABX9XE96_9PSED</name>
<organism evidence="8 9">
    <name type="scientific">Pseudomonas neustonica</name>
    <dbReference type="NCBI Taxonomy" id="2487346"/>
    <lineage>
        <taxon>Bacteria</taxon>
        <taxon>Pseudomonadati</taxon>
        <taxon>Pseudomonadota</taxon>
        <taxon>Gammaproteobacteria</taxon>
        <taxon>Pseudomonadales</taxon>
        <taxon>Pseudomonadaceae</taxon>
        <taxon>Pseudomonas</taxon>
    </lineage>
</organism>
<dbReference type="InterPro" id="IPR002491">
    <property type="entry name" value="ABC_transptr_periplasmic_BD"/>
</dbReference>
<dbReference type="CDD" id="cd01146">
    <property type="entry name" value="FhuD"/>
    <property type="match status" value="1"/>
</dbReference>
<evidence type="ECO:0000313" key="9">
    <source>
        <dbReference type="Proteomes" id="UP000275199"/>
    </source>
</evidence>
<evidence type="ECO:0000256" key="1">
    <source>
        <dbReference type="ARBA" id="ARBA00004196"/>
    </source>
</evidence>
<sequence length="288" mass="32254">MRHLGLALLLALLPHLAMADTPAEPRYSRIAAIDWGLAETLLGIGVTPIAVGGLENYRRWVGEPVMPDSVQDLGLRTEPNLELLTQLKPDLILITPQFEAARPWLEKIAPVKSLAIYRPDSNPLLTAAEVTRELGRLTGHEAEAERLISELDQHIAAVRAQLSGRTLPPFYLVSFIDDRHVRVFGDSSLFHSVLVRVGLRNAWTGEDNYWGFNQAGIEQLTETPDAALIYFAPMPLNAERTLARSMLWQNMPFVRAQRVYAFPPAWQFGGLMSAEHFLRLLQEALPHD</sequence>
<dbReference type="PRINTS" id="PR01715">
    <property type="entry name" value="FERRIBNDNGPP"/>
</dbReference>
<dbReference type="Gene3D" id="3.40.50.1980">
    <property type="entry name" value="Nitrogenase molybdenum iron protein domain"/>
    <property type="match status" value="2"/>
</dbReference>